<evidence type="ECO:0000313" key="1">
    <source>
        <dbReference type="EMBL" id="RII43623.1"/>
    </source>
</evidence>
<dbReference type="Gene3D" id="3.30.530.20">
    <property type="match status" value="1"/>
</dbReference>
<keyword evidence="2" id="KW-1185">Reference proteome</keyword>
<dbReference type="AlphaFoldDB" id="A0A399JDI7"/>
<organism evidence="1 2">
    <name type="scientific">Galactobacter valiniphilus</name>
    <dbReference type="NCBI Taxonomy" id="2676122"/>
    <lineage>
        <taxon>Bacteria</taxon>
        <taxon>Bacillati</taxon>
        <taxon>Actinomycetota</taxon>
        <taxon>Actinomycetes</taxon>
        <taxon>Micrococcales</taxon>
        <taxon>Micrococcaceae</taxon>
        <taxon>Galactobacter</taxon>
    </lineage>
</organism>
<protein>
    <recommendedName>
        <fullName evidence="3">ATPase</fullName>
    </recommendedName>
</protein>
<reference evidence="1 2" key="1">
    <citation type="submission" date="2018-07" db="EMBL/GenBank/DDBJ databases">
        <title>Arthrobacter sp. nov., isolated from raw cow's milk with high bacterial count.</title>
        <authorList>
            <person name="Hahne J."/>
            <person name="Isele D."/>
            <person name="Lipski A."/>
        </authorList>
    </citation>
    <scope>NUCLEOTIDE SEQUENCE [LARGE SCALE GENOMIC DNA]</scope>
    <source>
        <strain evidence="1 2">JZ R-35</strain>
    </source>
</reference>
<evidence type="ECO:0008006" key="3">
    <source>
        <dbReference type="Google" id="ProtNLM"/>
    </source>
</evidence>
<accession>A0A399JDI7</accession>
<dbReference type="EMBL" id="QQXK01000002">
    <property type="protein sequence ID" value="RII43623.1"/>
    <property type="molecule type" value="Genomic_DNA"/>
</dbReference>
<name>A0A399JDI7_9MICC</name>
<gene>
    <name evidence="1" type="ORF">DWB68_01645</name>
</gene>
<dbReference type="Proteomes" id="UP000265419">
    <property type="component" value="Unassembled WGS sequence"/>
</dbReference>
<evidence type="ECO:0000313" key="2">
    <source>
        <dbReference type="Proteomes" id="UP000265419"/>
    </source>
</evidence>
<sequence length="147" mass="15778">MVHRVIVSVPPEAADRVLTARIGEWWPLEGHGVFGVGASVGFRAGAIVETSPSGEESVWGTVMDHVPGRWLEATWHPGGAPAGATRLSVRLASVPVATADGMVEGTEVRLEHSGWERRDDAPEARADYERGWPGVLERFALFAARSA</sequence>
<dbReference type="InterPro" id="IPR023393">
    <property type="entry name" value="START-like_dom_sf"/>
</dbReference>
<proteinExistence type="predicted"/>
<dbReference type="SUPFAM" id="SSF55961">
    <property type="entry name" value="Bet v1-like"/>
    <property type="match status" value="1"/>
</dbReference>
<comment type="caution">
    <text evidence="1">The sequence shown here is derived from an EMBL/GenBank/DDBJ whole genome shotgun (WGS) entry which is preliminary data.</text>
</comment>